<sequence length="43" mass="4975">MQTKRAIKLTEAEKKIIAQYSAYNINNVNKPLYTANVHKKIVK</sequence>
<dbReference type="STRING" id="720554.Clocl_2874"/>
<keyword evidence="2" id="KW-1185">Reference proteome</keyword>
<reference evidence="1 2" key="2">
    <citation type="journal article" date="2012" name="Stand. Genomic Sci.">
        <title>Complete Genome Sequence of Clostridium clariflavum DSM 19732.</title>
        <authorList>
            <person name="Izquierdo J.A."/>
            <person name="Goodwin L."/>
            <person name="Davenport K.W."/>
            <person name="Teshima H."/>
            <person name="Bruce D."/>
            <person name="Detter C."/>
            <person name="Tapia R."/>
            <person name="Han S."/>
            <person name="Land M."/>
            <person name="Hauser L."/>
            <person name="Jeffries C.D."/>
            <person name="Han J."/>
            <person name="Pitluck S."/>
            <person name="Nolan M."/>
            <person name="Chen A."/>
            <person name="Huntemann M."/>
            <person name="Mavromatis K."/>
            <person name="Mikhailova N."/>
            <person name="Liolios K."/>
            <person name="Woyke T."/>
            <person name="Lynd L.R."/>
        </authorList>
    </citation>
    <scope>NUCLEOTIDE SEQUENCE [LARGE SCALE GENOMIC DNA]</scope>
    <source>
        <strain evidence="2">DSM 19732 / NBRC 101661 / EBR45</strain>
    </source>
</reference>
<dbReference type="KEGG" id="ccl:Clocl_2874"/>
<evidence type="ECO:0000313" key="1">
    <source>
        <dbReference type="EMBL" id="AEV69421.1"/>
    </source>
</evidence>
<organism evidence="1 2">
    <name type="scientific">Acetivibrio clariflavus (strain DSM 19732 / NBRC 101661 / EBR45)</name>
    <name type="common">Clostridium clariflavum</name>
    <dbReference type="NCBI Taxonomy" id="720554"/>
    <lineage>
        <taxon>Bacteria</taxon>
        <taxon>Bacillati</taxon>
        <taxon>Bacillota</taxon>
        <taxon>Clostridia</taxon>
        <taxon>Eubacteriales</taxon>
        <taxon>Oscillospiraceae</taxon>
        <taxon>Acetivibrio</taxon>
    </lineage>
</organism>
<protein>
    <submittedName>
        <fullName evidence="1">Uncharacterized protein</fullName>
    </submittedName>
</protein>
<dbReference type="HOGENOM" id="CLU_3231730_0_0_9"/>
<proteinExistence type="predicted"/>
<gene>
    <name evidence="1" type="ordered locus">Clocl_2874</name>
</gene>
<evidence type="ECO:0000313" key="2">
    <source>
        <dbReference type="Proteomes" id="UP000005435"/>
    </source>
</evidence>
<reference evidence="2" key="1">
    <citation type="submission" date="2011-12" db="EMBL/GenBank/DDBJ databases">
        <title>Complete sequence of Clostridium clariflavum DSM 19732.</title>
        <authorList>
            <consortium name="US DOE Joint Genome Institute"/>
            <person name="Lucas S."/>
            <person name="Han J."/>
            <person name="Lapidus A."/>
            <person name="Cheng J.-F."/>
            <person name="Goodwin L."/>
            <person name="Pitluck S."/>
            <person name="Peters L."/>
            <person name="Teshima H."/>
            <person name="Detter J.C."/>
            <person name="Han C."/>
            <person name="Tapia R."/>
            <person name="Land M."/>
            <person name="Hauser L."/>
            <person name="Kyrpides N."/>
            <person name="Ivanova N."/>
            <person name="Pagani I."/>
            <person name="Kitzmiller T."/>
            <person name="Lynd L."/>
            <person name="Izquierdo J."/>
            <person name="Woyke T."/>
        </authorList>
    </citation>
    <scope>NUCLEOTIDE SEQUENCE [LARGE SCALE GENOMIC DNA]</scope>
    <source>
        <strain evidence="2">DSM 19732 / NBRC 101661 / EBR45</strain>
    </source>
</reference>
<dbReference type="AlphaFoldDB" id="G8LSR9"/>
<name>G8LSR9_ACECE</name>
<accession>G8LSR9</accession>
<dbReference type="Proteomes" id="UP000005435">
    <property type="component" value="Chromosome"/>
</dbReference>
<dbReference type="EMBL" id="CP003065">
    <property type="protein sequence ID" value="AEV69421.1"/>
    <property type="molecule type" value="Genomic_DNA"/>
</dbReference>